<dbReference type="PROSITE" id="PS50005">
    <property type="entry name" value="TPR"/>
    <property type="match status" value="1"/>
</dbReference>
<sequence>MAVNFRILGDVDVQIDGRPIDTGHARQQTVLIALLVEPNRPVPAEHLLRRVWGDEVPDGASATLRSYLSRLRQALAGTGEAEIVRRPAGYLLAVDPRCVDLHRFRDLVERARRSDDDPTANTCLERALELWRGEAFGGLHTPWLAAYRETLDRERIAATLDLNDSALRAGQHARLVTELLEASGQHPWDERLAGQAMLALYRCGRQAEALDHFHEMRRRLADEVGTDPSAPLARLYQSILTGDPELTAPASPSRAGGPTPRQLPASPAVFAGRTAELARIDDAVRPGSGASPVVISSIGGTGGVGKTWLALRWAHTNAAHYPDGQLYANLRGFDPTATPVPWPVAVRGFLEALGVEPAGIPADPEAQAALYRTLIADRRMLVVLDDAPDAATVTPLLPGTPTSTVLVTSRRQLATLVTAHGARPLRLDILPEHEAHELVARQLGHQRVAREPAAVADILRFCGGLPLALGIVAARAALHPDLDLSSIAAELAGAASPLDALDGDEASTSLRVVLATSVASLSPGAASVFTLLGVSPGPDIGLAAAASLTALTCDEVRPLLRELVDAHLVHQHRVGRYRMHDLVRLFAVERAADAGPALRRLLDHYLHTAHPAALLLSPQRDPLTLAAASPGVLPEPLDDLAAALAWFSREHQVLLAAIEHAGDAHVGPLSWTLATYFDRQGHWHDWAAVARKAVESTRRLGDRPALAQAHRLLAGACSNLGWHEEAHTNLLAALDLFTALADDEGRAHTHFDISMLFDRRHRPREALPHARQSLALYERVGSTLKQAVALNAIGWYHSQVGEHQEAIAFCRRALALSAQAGSAYGQANTLDSIGFAHHHLGEHEAAVDCYEQALALFDEIGDRHAAGIVLDHLGDTWAAADRPADARDAWVRALALFEELGHSDADAVRQKLATGREQALPGVQVKAT</sequence>
<dbReference type="InterPro" id="IPR011990">
    <property type="entry name" value="TPR-like_helical_dom_sf"/>
</dbReference>
<evidence type="ECO:0000256" key="6">
    <source>
        <dbReference type="PROSITE-ProRule" id="PRU01091"/>
    </source>
</evidence>
<dbReference type="Pfam" id="PF13424">
    <property type="entry name" value="TPR_12"/>
    <property type="match status" value="2"/>
</dbReference>
<dbReference type="CDD" id="cd15831">
    <property type="entry name" value="BTAD"/>
    <property type="match status" value="1"/>
</dbReference>
<feature type="DNA-binding region" description="OmpR/PhoB-type" evidence="6">
    <location>
        <begin position="1"/>
        <end position="94"/>
    </location>
</feature>
<proteinExistence type="inferred from homology"/>
<dbReference type="AlphaFoldDB" id="A0A3D9ZLT8"/>
<keyword evidence="4" id="KW-0804">Transcription</keyword>
<dbReference type="InterPro" id="IPR051677">
    <property type="entry name" value="AfsR-DnrI-RedD_regulator"/>
</dbReference>
<dbReference type="Pfam" id="PF03704">
    <property type="entry name" value="BTAD"/>
    <property type="match status" value="1"/>
</dbReference>
<dbReference type="GO" id="GO:0003677">
    <property type="term" value="F:DNA binding"/>
    <property type="evidence" value="ECO:0007669"/>
    <property type="project" value="UniProtKB-UniRule"/>
</dbReference>
<evidence type="ECO:0000256" key="4">
    <source>
        <dbReference type="ARBA" id="ARBA00023163"/>
    </source>
</evidence>
<keyword evidence="2" id="KW-0805">Transcription regulation</keyword>
<dbReference type="GO" id="GO:0006355">
    <property type="term" value="P:regulation of DNA-templated transcription"/>
    <property type="evidence" value="ECO:0007669"/>
    <property type="project" value="InterPro"/>
</dbReference>
<evidence type="ECO:0000256" key="3">
    <source>
        <dbReference type="ARBA" id="ARBA00023125"/>
    </source>
</evidence>
<dbReference type="InterPro" id="IPR019734">
    <property type="entry name" value="TPR_rpt"/>
</dbReference>
<evidence type="ECO:0000259" key="8">
    <source>
        <dbReference type="PROSITE" id="PS51755"/>
    </source>
</evidence>
<dbReference type="PANTHER" id="PTHR35807">
    <property type="entry name" value="TRANSCRIPTIONAL REGULATOR REDD-RELATED"/>
    <property type="match status" value="1"/>
</dbReference>
<dbReference type="GO" id="GO:0000160">
    <property type="term" value="P:phosphorelay signal transduction system"/>
    <property type="evidence" value="ECO:0007669"/>
    <property type="project" value="InterPro"/>
</dbReference>
<dbReference type="InterPro" id="IPR001867">
    <property type="entry name" value="OmpR/PhoB-type_DNA-bd"/>
</dbReference>
<dbReference type="Gene3D" id="1.25.40.10">
    <property type="entry name" value="Tetratricopeptide repeat domain"/>
    <property type="match status" value="3"/>
</dbReference>
<keyword evidence="3 6" id="KW-0238">DNA-binding</keyword>
<evidence type="ECO:0000256" key="2">
    <source>
        <dbReference type="ARBA" id="ARBA00023015"/>
    </source>
</evidence>
<feature type="domain" description="OmpR/PhoB-type" evidence="8">
    <location>
        <begin position="1"/>
        <end position="94"/>
    </location>
</feature>
<evidence type="ECO:0000313" key="10">
    <source>
        <dbReference type="Proteomes" id="UP000256913"/>
    </source>
</evidence>
<dbReference type="SMART" id="SM00862">
    <property type="entry name" value="Trans_reg_C"/>
    <property type="match status" value="1"/>
</dbReference>
<dbReference type="RefSeq" id="WP_116076314.1">
    <property type="nucleotide sequence ID" value="NZ_BONB01000014.1"/>
</dbReference>
<dbReference type="OrthoDB" id="7628974at2"/>
<dbReference type="Pfam" id="PF00486">
    <property type="entry name" value="Trans_reg_C"/>
    <property type="match status" value="1"/>
</dbReference>
<dbReference type="InterPro" id="IPR036388">
    <property type="entry name" value="WH-like_DNA-bd_sf"/>
</dbReference>
<dbReference type="InterPro" id="IPR005158">
    <property type="entry name" value="BTAD"/>
</dbReference>
<dbReference type="Proteomes" id="UP000256913">
    <property type="component" value="Unassembled WGS sequence"/>
</dbReference>
<dbReference type="SMART" id="SM00028">
    <property type="entry name" value="TPR"/>
    <property type="match status" value="4"/>
</dbReference>
<reference evidence="9 10" key="1">
    <citation type="submission" date="2018-08" db="EMBL/GenBank/DDBJ databases">
        <title>Sequencing the genomes of 1000 actinobacteria strains.</title>
        <authorList>
            <person name="Klenk H.-P."/>
        </authorList>
    </citation>
    <scope>NUCLEOTIDE SEQUENCE [LARGE SCALE GENOMIC DNA]</scope>
    <source>
        <strain evidence="9 10">DSM 44099</strain>
    </source>
</reference>
<gene>
    <name evidence="9" type="ORF">DFJ67_3470</name>
</gene>
<dbReference type="SUPFAM" id="SSF52540">
    <property type="entry name" value="P-loop containing nucleoside triphosphate hydrolases"/>
    <property type="match status" value="1"/>
</dbReference>
<name>A0A3D9ZLT8_9ACTN</name>
<dbReference type="GO" id="GO:0043531">
    <property type="term" value="F:ADP binding"/>
    <property type="evidence" value="ECO:0007669"/>
    <property type="project" value="InterPro"/>
</dbReference>
<dbReference type="Gene3D" id="1.10.10.10">
    <property type="entry name" value="Winged helix-like DNA-binding domain superfamily/Winged helix DNA-binding domain"/>
    <property type="match status" value="1"/>
</dbReference>
<comment type="similarity">
    <text evidence="1">Belongs to the AfsR/DnrI/RedD regulatory family.</text>
</comment>
<evidence type="ECO:0000313" key="9">
    <source>
        <dbReference type="EMBL" id="REF97472.1"/>
    </source>
</evidence>
<comment type="caution">
    <text evidence="9">The sequence shown here is derived from an EMBL/GenBank/DDBJ whole genome shotgun (WGS) entry which is preliminary data.</text>
</comment>
<organism evidence="9 10">
    <name type="scientific">Asanoa ferruginea</name>
    <dbReference type="NCBI Taxonomy" id="53367"/>
    <lineage>
        <taxon>Bacteria</taxon>
        <taxon>Bacillati</taxon>
        <taxon>Actinomycetota</taxon>
        <taxon>Actinomycetes</taxon>
        <taxon>Micromonosporales</taxon>
        <taxon>Micromonosporaceae</taxon>
        <taxon>Asanoa</taxon>
    </lineage>
</organism>
<dbReference type="SMART" id="SM01043">
    <property type="entry name" value="BTAD"/>
    <property type="match status" value="1"/>
</dbReference>
<dbReference type="EMBL" id="QUMQ01000001">
    <property type="protein sequence ID" value="REF97472.1"/>
    <property type="molecule type" value="Genomic_DNA"/>
</dbReference>
<evidence type="ECO:0000256" key="5">
    <source>
        <dbReference type="PROSITE-ProRule" id="PRU00339"/>
    </source>
</evidence>
<dbReference type="SUPFAM" id="SSF48452">
    <property type="entry name" value="TPR-like"/>
    <property type="match status" value="3"/>
</dbReference>
<evidence type="ECO:0000256" key="7">
    <source>
        <dbReference type="SAM" id="MobiDB-lite"/>
    </source>
</evidence>
<evidence type="ECO:0000256" key="1">
    <source>
        <dbReference type="ARBA" id="ARBA00005820"/>
    </source>
</evidence>
<dbReference type="InterPro" id="IPR027417">
    <property type="entry name" value="P-loop_NTPase"/>
</dbReference>
<dbReference type="Gene3D" id="3.40.50.300">
    <property type="entry name" value="P-loop containing nucleotide triphosphate hydrolases"/>
    <property type="match status" value="1"/>
</dbReference>
<dbReference type="PROSITE" id="PS51755">
    <property type="entry name" value="OMPR_PHOB"/>
    <property type="match status" value="1"/>
</dbReference>
<protein>
    <submittedName>
        <fullName evidence="9">DNA-binding SARP family transcriptional activator</fullName>
    </submittedName>
</protein>
<feature type="region of interest" description="Disordered" evidence="7">
    <location>
        <begin position="243"/>
        <end position="266"/>
    </location>
</feature>
<keyword evidence="5" id="KW-0802">TPR repeat</keyword>
<dbReference type="SUPFAM" id="SSF46894">
    <property type="entry name" value="C-terminal effector domain of the bipartite response regulators"/>
    <property type="match status" value="1"/>
</dbReference>
<dbReference type="PRINTS" id="PR00364">
    <property type="entry name" value="DISEASERSIST"/>
</dbReference>
<dbReference type="InterPro" id="IPR016032">
    <property type="entry name" value="Sig_transdc_resp-reg_C-effctor"/>
</dbReference>
<accession>A0A3D9ZLT8</accession>
<dbReference type="PANTHER" id="PTHR35807:SF1">
    <property type="entry name" value="TRANSCRIPTIONAL REGULATOR REDD"/>
    <property type="match status" value="1"/>
</dbReference>
<feature type="repeat" description="TPR" evidence="5">
    <location>
        <begin position="827"/>
        <end position="860"/>
    </location>
</feature>
<keyword evidence="10" id="KW-1185">Reference proteome</keyword>